<dbReference type="EMBL" id="BPQB01000137">
    <property type="protein sequence ID" value="GJF00170.1"/>
    <property type="molecule type" value="Genomic_DNA"/>
</dbReference>
<dbReference type="AlphaFoldDB" id="A0A9P3GT91"/>
<dbReference type="SMART" id="SM00225">
    <property type="entry name" value="BTB"/>
    <property type="match status" value="1"/>
</dbReference>
<evidence type="ECO:0000313" key="3">
    <source>
        <dbReference type="Proteomes" id="UP000703269"/>
    </source>
</evidence>
<dbReference type="InterPro" id="IPR000210">
    <property type="entry name" value="BTB/POZ_dom"/>
</dbReference>
<dbReference type="Proteomes" id="UP000703269">
    <property type="component" value="Unassembled WGS sequence"/>
</dbReference>
<accession>A0A9P3GT91</accession>
<dbReference type="Gene3D" id="3.30.710.10">
    <property type="entry name" value="Potassium Channel Kv1.1, Chain A"/>
    <property type="match status" value="1"/>
</dbReference>
<comment type="caution">
    <text evidence="2">The sequence shown here is derived from an EMBL/GenBank/DDBJ whole genome shotgun (WGS) entry which is preliminary data.</text>
</comment>
<evidence type="ECO:0000259" key="1">
    <source>
        <dbReference type="PROSITE" id="PS50097"/>
    </source>
</evidence>
<gene>
    <name evidence="2" type="ORF">PsYK624_164490</name>
</gene>
<dbReference type="InterPro" id="IPR011333">
    <property type="entry name" value="SKP1/BTB/POZ_sf"/>
</dbReference>
<proteinExistence type="predicted"/>
<dbReference type="SUPFAM" id="SSF54695">
    <property type="entry name" value="POZ domain"/>
    <property type="match status" value="1"/>
</dbReference>
<keyword evidence="3" id="KW-1185">Reference proteome</keyword>
<organism evidence="2 3">
    <name type="scientific">Phanerochaete sordida</name>
    <dbReference type="NCBI Taxonomy" id="48140"/>
    <lineage>
        <taxon>Eukaryota</taxon>
        <taxon>Fungi</taxon>
        <taxon>Dikarya</taxon>
        <taxon>Basidiomycota</taxon>
        <taxon>Agaricomycotina</taxon>
        <taxon>Agaricomycetes</taxon>
        <taxon>Polyporales</taxon>
        <taxon>Phanerochaetaceae</taxon>
        <taxon>Phanerochaete</taxon>
    </lineage>
</organism>
<feature type="domain" description="BTB" evidence="1">
    <location>
        <begin position="30"/>
        <end position="90"/>
    </location>
</feature>
<dbReference type="Pfam" id="PF00651">
    <property type="entry name" value="BTB"/>
    <property type="match status" value="1"/>
</dbReference>
<sequence length="522" mass="57412">MATDVDEKKMITRARETRVVADSPFDIEDADVVFTTSDGVEFRVYKAILSVASPFFRDMFSLKQPTSGGVDPIPVTEDRKTFDALLRLCYPVDDPVFADLSSLEPVLEAAMKYQLSEAINLARRSLREFVALQPLHAFAVACRLQAESEAQLAASTWKARIPGMRLDEASAVFSKTIAGACFSPYMSDVSAACFYRLLYYCRTKPDPSIQFTRAGDPSYIRDRPKLSKVHSQDAWDRTCLNMQFGQDVADVLLESVDGDRLPAHSVLFRLGGARSILEVGVPHAVQDAPVKVLQVPFDSKTLTDLIRILLPSTSTSSTSITDPQRLCNLAQVATRYHTPSIAMFVRKEAAKLIPECSLTIYLLAAVHGWKDEASRAARTLADKAIDHVYDPFMEDVSASAYHALLQYHHQCRLAVSAAVRTGTGGINRERWKALSQESSSVWPISVLLPVVEKELQPFSNAAGGPCRGCGSGYGTHSLCGYNVSELVATSKGIVKDLEARLRKIKLELPAYVPIKQAPLSCI</sequence>
<dbReference type="OrthoDB" id="3164835at2759"/>
<reference evidence="2 3" key="1">
    <citation type="submission" date="2021-08" db="EMBL/GenBank/DDBJ databases">
        <title>Draft Genome Sequence of Phanerochaete sordida strain YK-624.</title>
        <authorList>
            <person name="Mori T."/>
            <person name="Dohra H."/>
            <person name="Suzuki T."/>
            <person name="Kawagishi H."/>
            <person name="Hirai H."/>
        </authorList>
    </citation>
    <scope>NUCLEOTIDE SEQUENCE [LARGE SCALE GENOMIC DNA]</scope>
    <source>
        <strain evidence="2 3">YK-624</strain>
    </source>
</reference>
<name>A0A9P3GT91_9APHY</name>
<dbReference type="CDD" id="cd18186">
    <property type="entry name" value="BTB_POZ_ZBTB_KLHL-like"/>
    <property type="match status" value="1"/>
</dbReference>
<protein>
    <submittedName>
        <fullName evidence="2">BTB domain-containing protein</fullName>
    </submittedName>
</protein>
<dbReference type="PROSITE" id="PS50097">
    <property type="entry name" value="BTB"/>
    <property type="match status" value="1"/>
</dbReference>
<evidence type="ECO:0000313" key="2">
    <source>
        <dbReference type="EMBL" id="GJF00170.1"/>
    </source>
</evidence>